<protein>
    <recommendedName>
        <fullName evidence="2">histidine kinase</fullName>
        <ecNumber evidence="2">2.7.13.3</ecNumber>
    </recommendedName>
</protein>
<evidence type="ECO:0000256" key="1">
    <source>
        <dbReference type="ARBA" id="ARBA00000085"/>
    </source>
</evidence>
<reference evidence="6" key="1">
    <citation type="journal article" date="2021" name="Microb. Physiol.">
        <title>Proteogenomic Insights into the Physiology of Marine, Sulfate-Reducing, Filamentous Desulfonema limicola and Desulfonema magnum.</title>
        <authorList>
            <person name="Schnaars V."/>
            <person name="Wohlbrand L."/>
            <person name="Scheve S."/>
            <person name="Hinrichs C."/>
            <person name="Reinhardt R."/>
            <person name="Rabus R."/>
        </authorList>
    </citation>
    <scope>NUCLEOTIDE SEQUENCE</scope>
    <source>
        <strain evidence="6">5ac10</strain>
    </source>
</reference>
<dbReference type="InterPro" id="IPR005467">
    <property type="entry name" value="His_kinase_dom"/>
</dbReference>
<dbReference type="SUPFAM" id="SSF55874">
    <property type="entry name" value="ATPase domain of HSP90 chaperone/DNA topoisomerase II/histidine kinase"/>
    <property type="match status" value="1"/>
</dbReference>
<sequence>MKDIELKDICKSWASVLVKQNIHESRAFVIGLFNLNGDLIYANSGMKIILDADNPSHLPADYLRNPDFNKLVQTLCSQDSVFEGFLTTGNGFDISHTILSKAYLKENHLLITGEYDVMELDFMNREMTQLNQEINNIQRKLIKEKSILKQTLAQLKETQTMLIQSEKMNALGQLVAGIAHEINNPIAFIKSNLHSLKESCEDMADAYSEIETLVSQNNDKEIKKLFENIYKEYDLEFIFEDFKDLHLSLSDGISRVQKIVGELRTFSRLDQGALKEIDIDESLHSVLTIAEPEIKKNNIEVELQLENLPKVFCYASELNQVFMNLVINAAQAMENGGKLSISGREKNNSIYLEFTDTGCGIKHENISKIFNPFFTTKPVGSGTGLGLSIAYKIITEKHKGVISVDSKEGQGSVFKIIIPRELNENGQS</sequence>
<comment type="catalytic activity">
    <reaction evidence="1">
        <text>ATP + protein L-histidine = ADP + protein N-phospho-L-histidine.</text>
        <dbReference type="EC" id="2.7.13.3"/>
    </reaction>
</comment>
<dbReference type="AlphaFoldDB" id="A0A975B7D1"/>
<dbReference type="InterPro" id="IPR004358">
    <property type="entry name" value="Sig_transdc_His_kin-like_C"/>
</dbReference>
<proteinExistence type="predicted"/>
<dbReference type="EMBL" id="CP061799">
    <property type="protein sequence ID" value="QTA80176.1"/>
    <property type="molecule type" value="Genomic_DNA"/>
</dbReference>
<dbReference type="Gene3D" id="3.30.565.10">
    <property type="entry name" value="Histidine kinase-like ATPase, C-terminal domain"/>
    <property type="match status" value="1"/>
</dbReference>
<evidence type="ECO:0000313" key="7">
    <source>
        <dbReference type="Proteomes" id="UP000663720"/>
    </source>
</evidence>
<dbReference type="PRINTS" id="PR00344">
    <property type="entry name" value="BCTRLSENSOR"/>
</dbReference>
<dbReference type="SMART" id="SM00387">
    <property type="entry name" value="HATPase_c"/>
    <property type="match status" value="1"/>
</dbReference>
<dbReference type="EC" id="2.7.13.3" evidence="2"/>
<evidence type="ECO:0000313" key="6">
    <source>
        <dbReference type="EMBL" id="QTA80176.1"/>
    </source>
</evidence>
<dbReference type="PROSITE" id="PS50109">
    <property type="entry name" value="HIS_KIN"/>
    <property type="match status" value="1"/>
</dbReference>
<dbReference type="SUPFAM" id="SSF47384">
    <property type="entry name" value="Homodimeric domain of signal transducing histidine kinase"/>
    <property type="match status" value="1"/>
</dbReference>
<dbReference type="GO" id="GO:0000155">
    <property type="term" value="F:phosphorelay sensor kinase activity"/>
    <property type="evidence" value="ECO:0007669"/>
    <property type="project" value="InterPro"/>
</dbReference>
<dbReference type="KEGG" id="dli:dnl_24690"/>
<feature type="domain" description="Histidine kinase" evidence="5">
    <location>
        <begin position="177"/>
        <end position="422"/>
    </location>
</feature>
<keyword evidence="3" id="KW-0597">Phosphoprotein</keyword>
<evidence type="ECO:0000259" key="5">
    <source>
        <dbReference type="PROSITE" id="PS50109"/>
    </source>
</evidence>
<dbReference type="RefSeq" id="WP_207691847.1">
    <property type="nucleotide sequence ID" value="NZ_CP061799.1"/>
</dbReference>
<feature type="coiled-coil region" evidence="4">
    <location>
        <begin position="120"/>
        <end position="158"/>
    </location>
</feature>
<keyword evidence="6" id="KW-0808">Transferase</keyword>
<organism evidence="6 7">
    <name type="scientific">Desulfonema limicola</name>
    <dbReference type="NCBI Taxonomy" id="45656"/>
    <lineage>
        <taxon>Bacteria</taxon>
        <taxon>Pseudomonadati</taxon>
        <taxon>Thermodesulfobacteriota</taxon>
        <taxon>Desulfobacteria</taxon>
        <taxon>Desulfobacterales</taxon>
        <taxon>Desulfococcaceae</taxon>
        <taxon>Desulfonema</taxon>
    </lineage>
</organism>
<dbReference type="SMART" id="SM00388">
    <property type="entry name" value="HisKA"/>
    <property type="match status" value="1"/>
</dbReference>
<dbReference type="InterPro" id="IPR036890">
    <property type="entry name" value="HATPase_C_sf"/>
</dbReference>
<accession>A0A975B7D1</accession>
<keyword evidence="6" id="KW-0418">Kinase</keyword>
<dbReference type="PANTHER" id="PTHR43065">
    <property type="entry name" value="SENSOR HISTIDINE KINASE"/>
    <property type="match status" value="1"/>
</dbReference>
<dbReference type="Proteomes" id="UP000663720">
    <property type="component" value="Chromosome"/>
</dbReference>
<evidence type="ECO:0000256" key="3">
    <source>
        <dbReference type="ARBA" id="ARBA00022553"/>
    </source>
</evidence>
<dbReference type="CDD" id="cd00082">
    <property type="entry name" value="HisKA"/>
    <property type="match status" value="1"/>
</dbReference>
<dbReference type="Pfam" id="PF00512">
    <property type="entry name" value="HisKA"/>
    <property type="match status" value="1"/>
</dbReference>
<evidence type="ECO:0000256" key="2">
    <source>
        <dbReference type="ARBA" id="ARBA00012438"/>
    </source>
</evidence>
<dbReference type="Gene3D" id="1.10.287.130">
    <property type="match status" value="1"/>
</dbReference>
<keyword evidence="4" id="KW-0175">Coiled coil</keyword>
<dbReference type="PANTHER" id="PTHR43065:SF50">
    <property type="entry name" value="HISTIDINE KINASE"/>
    <property type="match status" value="1"/>
</dbReference>
<dbReference type="InterPro" id="IPR003661">
    <property type="entry name" value="HisK_dim/P_dom"/>
</dbReference>
<keyword evidence="7" id="KW-1185">Reference proteome</keyword>
<dbReference type="InterPro" id="IPR036097">
    <property type="entry name" value="HisK_dim/P_sf"/>
</dbReference>
<dbReference type="Pfam" id="PF02518">
    <property type="entry name" value="HATPase_c"/>
    <property type="match status" value="1"/>
</dbReference>
<gene>
    <name evidence="6" type="ORF">dnl_24690</name>
</gene>
<name>A0A975B7D1_9BACT</name>
<evidence type="ECO:0000256" key="4">
    <source>
        <dbReference type="SAM" id="Coils"/>
    </source>
</evidence>
<dbReference type="InterPro" id="IPR003594">
    <property type="entry name" value="HATPase_dom"/>
</dbReference>